<dbReference type="InterPro" id="IPR012338">
    <property type="entry name" value="Beta-lactam/transpept-like"/>
</dbReference>
<keyword evidence="5" id="KW-0326">Glycosidase</keyword>
<feature type="compositionally biased region" description="Basic and acidic residues" evidence="6">
    <location>
        <begin position="904"/>
        <end position="913"/>
    </location>
</feature>
<dbReference type="SUPFAM" id="SSF51445">
    <property type="entry name" value="(Trans)glycosidases"/>
    <property type="match status" value="1"/>
</dbReference>
<evidence type="ECO:0000256" key="2">
    <source>
        <dbReference type="ARBA" id="ARBA00005336"/>
    </source>
</evidence>
<sequence>MTKRTALLFIISLCTFITSAQVTTNLYKQSDQKAVDHWVDSVYSTMSLDEKIGQLFMPIVESRNDWKPRIAGYIQNQKVGGLLFSKGTLSQQASITNYAQELSKVPLFISLDGEWGLSMRIQDAPSFPRNMIIGAIQDEKIVELYGSEVARQCKEMGIHINFAPVIDVHSNPANPIIGNRSFGENPDNVSRKGIAYAMGLESNGVISVAKHFPGHGDTSEDSHKTLPVITHNKARIEQFELYPFRKYINAGLSGIMTGHLDVPALNTKGLPASLSPEVGIKLLKEEMGYTGLTFTDGMAMKGVSTQNEASVKAILAGNDIILGVINQKNEFESVKKAVEEGRIPTSMLEEKVRKILTYKFIAGAHKFTPINTSNVRNAVNSSQAEWTQRKIYDGAVTLLKNNNNLVPITDLDKRNIASVTIGAPESNTFQKYLKKYGEVTSYQVQSPADATKIIDLNKHNLIIISIHSDKISDIASLQIPTSSKQIIFVLFTSPYNLSKFSSATDKANAVIVAYDNSEFAQMSVAQGIFGGIRMTGKLPVSSGNFKEGTGIDTEKIRLSYSLPEEVGLKSELFDNIENIALEGIRQRAYPGCQILVAKDGVIIYEREFGKLSYGESPDVTSETVYDLASVTKASATLPAVMKLYDEKKLALQDNLGKFVKETKGSNKENIRIRSLLLHETGIVSFIPYYVTAIDKNSYTGSLFGSRSNTFHAHYAGAWGRTDYKFYPDMISSKASDEFYMPVAENMYASDKMHSALLKEVIDTPLQRVGQYRYSCLNFMLLKETVENISGVDLNNFVQNNFYDKLGSVSTTFQPLKYMSADIIAPTENDPFFRKQHLRGYVHDEGAALFGGISGNAGLFSNANDLAKLYQMWLNKGEYGDERFLSKETVELFTTAKSSISRRGMGFDKPDPRNSKANPTSPGTPIEVYGHTGFTGTCFWVDPTNNMIYIFLSNRVNPARSPDRLSSLEIRERIQEELYQALDNKKNSEISK</sequence>
<evidence type="ECO:0000313" key="11">
    <source>
        <dbReference type="Proteomes" id="UP000032417"/>
    </source>
</evidence>
<dbReference type="GO" id="GO:0009254">
    <property type="term" value="P:peptidoglycan turnover"/>
    <property type="evidence" value="ECO:0007669"/>
    <property type="project" value="TreeGrafter"/>
</dbReference>
<accession>A0A098C0T1</accession>
<dbReference type="InterPro" id="IPR019800">
    <property type="entry name" value="Glyco_hydro_3_AS"/>
</dbReference>
<evidence type="ECO:0000256" key="1">
    <source>
        <dbReference type="ARBA" id="ARBA00001231"/>
    </source>
</evidence>
<feature type="domain" description="Glycoside hydrolase family 3 N-terminal" evidence="9">
    <location>
        <begin position="48"/>
        <end position="357"/>
    </location>
</feature>
<dbReference type="Pfam" id="PF00144">
    <property type="entry name" value="Beta-lactamase"/>
    <property type="match status" value="1"/>
</dbReference>
<dbReference type="InterPro" id="IPR017853">
    <property type="entry name" value="GH"/>
</dbReference>
<keyword evidence="4" id="KW-0378">Hydrolase</keyword>
<dbReference type="AlphaFoldDB" id="A0A098C0T1"/>
<evidence type="ECO:0000256" key="5">
    <source>
        <dbReference type="ARBA" id="ARBA00023295"/>
    </source>
</evidence>
<dbReference type="KEGG" id="pbt:ING2E5B_1739"/>
<dbReference type="HOGENOM" id="CLU_012120_0_0_10"/>
<dbReference type="PATRIC" id="fig|1562970.3.peg.1726"/>
<feature type="chain" id="PRO_5001933345" description="beta-N-acetylhexosaminidase" evidence="7">
    <location>
        <begin position="21"/>
        <end position="991"/>
    </location>
</feature>
<dbReference type="InterPro" id="IPR001764">
    <property type="entry name" value="Glyco_hydro_3_N"/>
</dbReference>
<keyword evidence="7" id="KW-0732">Signal</keyword>
<dbReference type="PANTHER" id="PTHR30480:SF13">
    <property type="entry name" value="BETA-HEXOSAMINIDASE"/>
    <property type="match status" value="1"/>
</dbReference>
<dbReference type="STRING" id="1562970.ING2E5B_1739"/>
<dbReference type="EMBL" id="LN515532">
    <property type="protein sequence ID" value="CEA16485.1"/>
    <property type="molecule type" value="Genomic_DNA"/>
</dbReference>
<dbReference type="Gene3D" id="3.20.20.300">
    <property type="entry name" value="Glycoside hydrolase, family 3, N-terminal domain"/>
    <property type="match status" value="1"/>
</dbReference>
<dbReference type="InterPro" id="IPR036881">
    <property type="entry name" value="Glyco_hydro_3_C_sf"/>
</dbReference>
<dbReference type="PROSITE" id="PS00775">
    <property type="entry name" value="GLYCOSYL_HYDROL_F3"/>
    <property type="match status" value="1"/>
</dbReference>
<keyword evidence="11" id="KW-1185">Reference proteome</keyword>
<dbReference type="GO" id="GO:0005975">
    <property type="term" value="P:carbohydrate metabolic process"/>
    <property type="evidence" value="ECO:0007669"/>
    <property type="project" value="InterPro"/>
</dbReference>
<comment type="similarity">
    <text evidence="2">Belongs to the glycosyl hydrolase 3 family.</text>
</comment>
<dbReference type="Gene3D" id="3.40.710.10">
    <property type="entry name" value="DD-peptidase/beta-lactamase superfamily"/>
    <property type="match status" value="1"/>
</dbReference>
<evidence type="ECO:0000259" key="8">
    <source>
        <dbReference type="Pfam" id="PF00144"/>
    </source>
</evidence>
<dbReference type="GO" id="GO:0004563">
    <property type="term" value="F:beta-N-acetylhexosaminidase activity"/>
    <property type="evidence" value="ECO:0007669"/>
    <property type="project" value="UniProtKB-EC"/>
</dbReference>
<dbReference type="SUPFAM" id="SSF56601">
    <property type="entry name" value="beta-lactamase/transpeptidase-like"/>
    <property type="match status" value="1"/>
</dbReference>
<evidence type="ECO:0000259" key="9">
    <source>
        <dbReference type="Pfam" id="PF00933"/>
    </source>
</evidence>
<organism evidence="10 11">
    <name type="scientific">Fermentimonas caenicola</name>
    <dbReference type="NCBI Taxonomy" id="1562970"/>
    <lineage>
        <taxon>Bacteria</taxon>
        <taxon>Pseudomonadati</taxon>
        <taxon>Bacteroidota</taxon>
        <taxon>Bacteroidia</taxon>
        <taxon>Bacteroidales</taxon>
        <taxon>Dysgonomonadaceae</taxon>
        <taxon>Fermentimonas</taxon>
    </lineage>
</organism>
<comment type="catalytic activity">
    <reaction evidence="1">
        <text>Hydrolysis of terminal non-reducing N-acetyl-D-hexosamine residues in N-acetyl-beta-D-hexosaminides.</text>
        <dbReference type="EC" id="3.2.1.52"/>
    </reaction>
</comment>
<dbReference type="PANTHER" id="PTHR30480">
    <property type="entry name" value="BETA-HEXOSAMINIDASE-RELATED"/>
    <property type="match status" value="1"/>
</dbReference>
<dbReference type="Proteomes" id="UP000032417">
    <property type="component" value="Chromosome 1"/>
</dbReference>
<evidence type="ECO:0000256" key="6">
    <source>
        <dbReference type="SAM" id="MobiDB-lite"/>
    </source>
</evidence>
<proteinExistence type="inferred from homology"/>
<gene>
    <name evidence="10" type="ORF">ING2E5B_1739</name>
</gene>
<dbReference type="InterPro" id="IPR036962">
    <property type="entry name" value="Glyco_hydro_3_N_sf"/>
</dbReference>
<dbReference type="EC" id="3.2.1.52" evidence="3"/>
<dbReference type="OrthoDB" id="9805821at2"/>
<feature type="signal peptide" evidence="7">
    <location>
        <begin position="1"/>
        <end position="20"/>
    </location>
</feature>
<evidence type="ECO:0000256" key="7">
    <source>
        <dbReference type="SAM" id="SignalP"/>
    </source>
</evidence>
<dbReference type="Pfam" id="PF00933">
    <property type="entry name" value="Glyco_hydro_3"/>
    <property type="match status" value="1"/>
</dbReference>
<feature type="region of interest" description="Disordered" evidence="6">
    <location>
        <begin position="902"/>
        <end position="923"/>
    </location>
</feature>
<evidence type="ECO:0000313" key="10">
    <source>
        <dbReference type="EMBL" id="CEA16485.1"/>
    </source>
</evidence>
<evidence type="ECO:0000256" key="3">
    <source>
        <dbReference type="ARBA" id="ARBA00012663"/>
    </source>
</evidence>
<protein>
    <recommendedName>
        <fullName evidence="3">beta-N-acetylhexosaminidase</fullName>
        <ecNumber evidence="3">3.2.1.52</ecNumber>
    </recommendedName>
</protein>
<name>A0A098C0T1_9BACT</name>
<feature type="domain" description="Beta-lactamase-related" evidence="8">
    <location>
        <begin position="584"/>
        <end position="961"/>
    </location>
</feature>
<dbReference type="InterPro" id="IPR050226">
    <property type="entry name" value="NagZ_Beta-hexosaminidase"/>
</dbReference>
<dbReference type="SUPFAM" id="SSF52279">
    <property type="entry name" value="Beta-D-glucan exohydrolase, C-terminal domain"/>
    <property type="match status" value="1"/>
</dbReference>
<reference evidence="10 11" key="1">
    <citation type="submission" date="2014-08" db="EMBL/GenBank/DDBJ databases">
        <authorList>
            <person name="Wibberg D."/>
        </authorList>
    </citation>
    <scope>NUCLEOTIDE SEQUENCE [LARGE SCALE GENOMIC DNA]</scope>
    <source>
        <strain evidence="11">ING2-E5B</strain>
    </source>
</reference>
<dbReference type="InterPro" id="IPR001466">
    <property type="entry name" value="Beta-lactam-related"/>
</dbReference>
<evidence type="ECO:0000256" key="4">
    <source>
        <dbReference type="ARBA" id="ARBA00022801"/>
    </source>
</evidence>